<dbReference type="AlphaFoldDB" id="A0A5K7YH88"/>
<evidence type="ECO:0000256" key="2">
    <source>
        <dbReference type="ARBA" id="ARBA00022448"/>
    </source>
</evidence>
<evidence type="ECO:0000256" key="7">
    <source>
        <dbReference type="ARBA" id="ARBA00023136"/>
    </source>
</evidence>
<feature type="transmembrane region" description="Helical" evidence="9">
    <location>
        <begin position="206"/>
        <end position="231"/>
    </location>
</feature>
<name>A0A5K7YH88_9BACT</name>
<gene>
    <name evidence="10" type="ORF">DSCA_29120</name>
</gene>
<dbReference type="GO" id="GO:0006865">
    <property type="term" value="P:amino acid transport"/>
    <property type="evidence" value="ECO:0007669"/>
    <property type="project" value="UniProtKB-KW"/>
</dbReference>
<dbReference type="GO" id="GO:0005886">
    <property type="term" value="C:plasma membrane"/>
    <property type="evidence" value="ECO:0007669"/>
    <property type="project" value="UniProtKB-SubCell"/>
</dbReference>
<keyword evidence="3" id="KW-1003">Cell membrane</keyword>
<dbReference type="KEGG" id="dalk:DSCA_29120"/>
<keyword evidence="7 9" id="KW-0472">Membrane</keyword>
<sequence>MALGLTIVYGVTHIFNFGHGIVAVSGGYFTWLCMSHFGLGLFPAIAVSVAVMFVIGLVLYHATLSPLLKTKDWEFSIIIFLLGLGILWENLLLQGFGPRVKDIPRFLDGRFKMGFVRINYHEIALIVIVILFVVALNYFIKKTWFGQAMRAVAQDMDGARIVGINLQRTFGLAFGLATAVTGFSGVLLATKYYMTPHIGWDWMVKGFVIVVFGGLGSVTGAICAAFILGLAEAVISLYLGPMWVWPIWFFMFLIILLIRPQGLMGGRTL</sequence>
<dbReference type="InterPro" id="IPR052157">
    <property type="entry name" value="BCAA_transport_permease"/>
</dbReference>
<dbReference type="GO" id="GO:0022857">
    <property type="term" value="F:transmembrane transporter activity"/>
    <property type="evidence" value="ECO:0007669"/>
    <property type="project" value="InterPro"/>
</dbReference>
<dbReference type="Pfam" id="PF02653">
    <property type="entry name" value="BPD_transp_2"/>
    <property type="match status" value="1"/>
</dbReference>
<keyword evidence="2" id="KW-0813">Transport</keyword>
<dbReference type="PANTHER" id="PTHR11795:SF445">
    <property type="entry name" value="AMINO ACID ABC TRANSPORTER PERMEASE PROTEIN"/>
    <property type="match status" value="1"/>
</dbReference>
<keyword evidence="6 9" id="KW-1133">Transmembrane helix</keyword>
<dbReference type="OrthoDB" id="9810089at2"/>
<keyword evidence="4 9" id="KW-0812">Transmembrane</keyword>
<keyword evidence="11" id="KW-1185">Reference proteome</keyword>
<feature type="transmembrane region" description="Helical" evidence="9">
    <location>
        <begin position="41"/>
        <end position="63"/>
    </location>
</feature>
<accession>A0A5K7YH88</accession>
<organism evidence="10 11">
    <name type="scientific">Desulfosarcina alkanivorans</name>
    <dbReference type="NCBI Taxonomy" id="571177"/>
    <lineage>
        <taxon>Bacteria</taxon>
        <taxon>Pseudomonadati</taxon>
        <taxon>Thermodesulfobacteriota</taxon>
        <taxon>Desulfobacteria</taxon>
        <taxon>Desulfobacterales</taxon>
        <taxon>Desulfosarcinaceae</taxon>
        <taxon>Desulfosarcina</taxon>
    </lineage>
</organism>
<protein>
    <submittedName>
        <fullName evidence="10">Branched-chain amino acid ABC transporter permease</fullName>
    </submittedName>
</protein>
<feature type="transmembrane region" description="Helical" evidence="9">
    <location>
        <begin position="237"/>
        <end position="258"/>
    </location>
</feature>
<feature type="transmembrane region" description="Helical" evidence="9">
    <location>
        <begin position="6"/>
        <end position="29"/>
    </location>
</feature>
<comment type="subcellular location">
    <subcellularLocation>
        <location evidence="1">Cell membrane</location>
        <topology evidence="1">Multi-pass membrane protein</topology>
    </subcellularLocation>
</comment>
<keyword evidence="5" id="KW-0029">Amino-acid transport</keyword>
<feature type="transmembrane region" description="Helical" evidence="9">
    <location>
        <begin position="118"/>
        <end position="140"/>
    </location>
</feature>
<feature type="transmembrane region" description="Helical" evidence="9">
    <location>
        <begin position="75"/>
        <end position="97"/>
    </location>
</feature>
<feature type="transmembrane region" description="Helical" evidence="9">
    <location>
        <begin position="170"/>
        <end position="194"/>
    </location>
</feature>
<dbReference type="InterPro" id="IPR001851">
    <property type="entry name" value="ABC_transp_permease"/>
</dbReference>
<dbReference type="PANTHER" id="PTHR11795">
    <property type="entry name" value="BRANCHED-CHAIN AMINO ACID TRANSPORT SYSTEM PERMEASE PROTEIN LIVH"/>
    <property type="match status" value="1"/>
</dbReference>
<comment type="similarity">
    <text evidence="8">Belongs to the binding-protein-dependent transport system permease family. LivHM subfamily.</text>
</comment>
<proteinExistence type="inferred from homology"/>
<evidence type="ECO:0000256" key="4">
    <source>
        <dbReference type="ARBA" id="ARBA00022692"/>
    </source>
</evidence>
<evidence type="ECO:0000256" key="6">
    <source>
        <dbReference type="ARBA" id="ARBA00022989"/>
    </source>
</evidence>
<evidence type="ECO:0000256" key="3">
    <source>
        <dbReference type="ARBA" id="ARBA00022475"/>
    </source>
</evidence>
<evidence type="ECO:0000313" key="11">
    <source>
        <dbReference type="Proteomes" id="UP000427906"/>
    </source>
</evidence>
<reference evidence="10 11" key="1">
    <citation type="submission" date="2019-11" db="EMBL/GenBank/DDBJ databases">
        <title>Comparative genomics of hydrocarbon-degrading Desulfosarcina strains.</title>
        <authorList>
            <person name="Watanabe M."/>
            <person name="Kojima H."/>
            <person name="Fukui M."/>
        </authorList>
    </citation>
    <scope>NUCLEOTIDE SEQUENCE [LARGE SCALE GENOMIC DNA]</scope>
    <source>
        <strain evidence="10 11">PL12</strain>
    </source>
</reference>
<dbReference type="EMBL" id="AP021874">
    <property type="protein sequence ID" value="BBO68982.1"/>
    <property type="molecule type" value="Genomic_DNA"/>
</dbReference>
<evidence type="ECO:0000256" key="9">
    <source>
        <dbReference type="SAM" id="Phobius"/>
    </source>
</evidence>
<evidence type="ECO:0000313" key="10">
    <source>
        <dbReference type="EMBL" id="BBO68982.1"/>
    </source>
</evidence>
<evidence type="ECO:0000256" key="1">
    <source>
        <dbReference type="ARBA" id="ARBA00004651"/>
    </source>
</evidence>
<evidence type="ECO:0000256" key="8">
    <source>
        <dbReference type="ARBA" id="ARBA00037998"/>
    </source>
</evidence>
<dbReference type="Proteomes" id="UP000427906">
    <property type="component" value="Chromosome"/>
</dbReference>
<dbReference type="CDD" id="cd06582">
    <property type="entry name" value="TM_PBP1_LivH_like"/>
    <property type="match status" value="1"/>
</dbReference>
<evidence type="ECO:0000256" key="5">
    <source>
        <dbReference type="ARBA" id="ARBA00022970"/>
    </source>
</evidence>